<dbReference type="CDD" id="cd05373">
    <property type="entry name" value="SDR_c10"/>
    <property type="match status" value="1"/>
</dbReference>
<organism evidence="1">
    <name type="scientific">marine metagenome</name>
    <dbReference type="NCBI Taxonomy" id="408172"/>
    <lineage>
        <taxon>unclassified sequences</taxon>
        <taxon>metagenomes</taxon>
        <taxon>ecological metagenomes</taxon>
    </lineage>
</organism>
<proteinExistence type="predicted"/>
<dbReference type="PANTHER" id="PTHR43431:SF7">
    <property type="entry name" value="OXIDOREDUCTASE, SHORT CHAIN DEHYDROGENASE_REDUCTASE FAMILY (AFU_ORTHOLOGUE AFUA_5G14000)"/>
    <property type="match status" value="1"/>
</dbReference>
<dbReference type="Pfam" id="PF00106">
    <property type="entry name" value="adh_short"/>
    <property type="match status" value="1"/>
</dbReference>
<dbReference type="PRINTS" id="PR00081">
    <property type="entry name" value="GDHRDH"/>
</dbReference>
<protein>
    <recommendedName>
        <fullName evidence="2">Short-chain dehydrogenase</fullName>
    </recommendedName>
</protein>
<dbReference type="EMBL" id="UINC01076283">
    <property type="protein sequence ID" value="SVC15303.1"/>
    <property type="molecule type" value="Genomic_DNA"/>
</dbReference>
<sequence>MKKKVALVIGAGTSLGSAVARCFARDGLTAVVARRTGEELSTLKKEIEDFGGTCHPFSLDARKEDDVINLINKIENEIGEIEVAVYNIGANIKFGITETTSQKYYKVWEMAAFGAFLMGREVAKKMIPRKKGTIIFTGATASVRGGDGFAAFAGAKHAKRALAQSMARELGPKGIHVAHVIIDGAIDTPWINKLFPDYVKEKKKIDGLMNPDDIASNYIMLHKQSRNAWTQELDLRPWVEKW</sequence>
<gene>
    <name evidence="1" type="ORF">METZ01_LOCUS268157</name>
</gene>
<dbReference type="AlphaFoldDB" id="A0A382JVR0"/>
<evidence type="ECO:0000313" key="1">
    <source>
        <dbReference type="EMBL" id="SVC15303.1"/>
    </source>
</evidence>
<name>A0A382JVR0_9ZZZZ</name>
<dbReference type="Gene3D" id="3.40.50.720">
    <property type="entry name" value="NAD(P)-binding Rossmann-like Domain"/>
    <property type="match status" value="1"/>
</dbReference>
<dbReference type="SUPFAM" id="SSF51735">
    <property type="entry name" value="NAD(P)-binding Rossmann-fold domains"/>
    <property type="match status" value="1"/>
</dbReference>
<evidence type="ECO:0008006" key="2">
    <source>
        <dbReference type="Google" id="ProtNLM"/>
    </source>
</evidence>
<dbReference type="PANTHER" id="PTHR43431">
    <property type="entry name" value="OXIDOREDUCTASE, SHORT CHAIN DEHYDROGENASE/REDUCTASE FAMILY (AFU_ORTHOLOGUE AFUA_5G14000)"/>
    <property type="match status" value="1"/>
</dbReference>
<dbReference type="InterPro" id="IPR002347">
    <property type="entry name" value="SDR_fam"/>
</dbReference>
<dbReference type="InterPro" id="IPR036291">
    <property type="entry name" value="NAD(P)-bd_dom_sf"/>
</dbReference>
<reference evidence="1" key="1">
    <citation type="submission" date="2018-05" db="EMBL/GenBank/DDBJ databases">
        <authorList>
            <person name="Lanie J.A."/>
            <person name="Ng W.-L."/>
            <person name="Kazmierczak K.M."/>
            <person name="Andrzejewski T.M."/>
            <person name="Davidsen T.M."/>
            <person name="Wayne K.J."/>
            <person name="Tettelin H."/>
            <person name="Glass J.I."/>
            <person name="Rusch D."/>
            <person name="Podicherti R."/>
            <person name="Tsui H.-C.T."/>
            <person name="Winkler M.E."/>
        </authorList>
    </citation>
    <scope>NUCLEOTIDE SEQUENCE</scope>
</reference>
<accession>A0A382JVR0</accession>